<dbReference type="PROSITE" id="PS50043">
    <property type="entry name" value="HTH_LUXR_2"/>
    <property type="match status" value="1"/>
</dbReference>
<organism evidence="2 3">
    <name type="scientific">Arenicella xantha</name>
    <dbReference type="NCBI Taxonomy" id="644221"/>
    <lineage>
        <taxon>Bacteria</taxon>
        <taxon>Pseudomonadati</taxon>
        <taxon>Pseudomonadota</taxon>
        <taxon>Gammaproteobacteria</taxon>
        <taxon>Arenicellales</taxon>
        <taxon>Arenicellaceae</taxon>
        <taxon>Arenicella</taxon>
    </lineage>
</organism>
<dbReference type="CDD" id="cd06170">
    <property type="entry name" value="LuxR_C_like"/>
    <property type="match status" value="1"/>
</dbReference>
<dbReference type="InterPro" id="IPR000073">
    <property type="entry name" value="AB_hydrolase_1"/>
</dbReference>
<dbReference type="GO" id="GO:0006355">
    <property type="term" value="P:regulation of DNA-templated transcription"/>
    <property type="evidence" value="ECO:0007669"/>
    <property type="project" value="InterPro"/>
</dbReference>
<dbReference type="Pfam" id="PF00196">
    <property type="entry name" value="GerE"/>
    <property type="match status" value="1"/>
</dbReference>
<dbReference type="PANTHER" id="PTHR43433">
    <property type="entry name" value="HYDROLASE, ALPHA/BETA FOLD FAMILY PROTEIN"/>
    <property type="match status" value="1"/>
</dbReference>
<proteinExistence type="predicted"/>
<evidence type="ECO:0000259" key="1">
    <source>
        <dbReference type="PROSITE" id="PS50043"/>
    </source>
</evidence>
<comment type="caution">
    <text evidence="2">The sequence shown here is derived from an EMBL/GenBank/DDBJ whole genome shotgun (WGS) entry which is preliminary data.</text>
</comment>
<dbReference type="Pfam" id="PF00561">
    <property type="entry name" value="Abhydrolase_1"/>
    <property type="match status" value="1"/>
</dbReference>
<dbReference type="SUPFAM" id="SSF46894">
    <property type="entry name" value="C-terminal effector domain of the bipartite response regulators"/>
    <property type="match status" value="1"/>
</dbReference>
<dbReference type="Gene3D" id="3.40.50.1820">
    <property type="entry name" value="alpha/beta hydrolase"/>
    <property type="match status" value="1"/>
</dbReference>
<keyword evidence="3" id="KW-1185">Reference proteome</keyword>
<sequence length="555" mass="63588">MDNSRFSTLVYRIIGKPERWHEDYIDIMHQVLDETESFDDPANFSELEIGDQILRRLSDTNEALVAFGTLLDKSRFKMIILDNDFVPIYFNQNAEDLHTQVLSSVQPGKLDLHVLNLAQNAAEQNIRNYKVGNRSNLTSLENLHCNGDQVYLRSIHNQTSPDAEPIRFYLLLVLDQSRNDKQLNPDFIKQHELTDKEQMVLVKLMHGKTIKEIACESFISENTVKTHLKSLYRKTYTKSQADIVRLVLTHESQILDSYFGTGGGLFMPDSEKTKDRFLNLASGYQVAYRDYGPADGDVVIMLHNGYGCRVTIPLGYEEILVKLNKRVIIPDRPGYGRSEYIKNHPKGWEALINEFIDALDIKQYDLLGSVFGSVMALCFATQADHRLKQIRLCSPVFVNQQSDTQFLTGILSPTSRLVRASKRFAKEIYQLWLKSIAMNLDVHYRSMLESSIGSAERELFQKNQTLDLMIEGFREGSSQSLEGISSEMVYCLSPRKIDLSSITVPVTMWWGTEDIRVSQDGVEHLAKQLPNVELRILEGYSEHLYYALFEEILTD</sequence>
<dbReference type="InterPro" id="IPR036388">
    <property type="entry name" value="WH-like_DNA-bd_sf"/>
</dbReference>
<dbReference type="SUPFAM" id="SSF53474">
    <property type="entry name" value="alpha/beta-Hydrolases"/>
    <property type="match status" value="1"/>
</dbReference>
<dbReference type="OrthoDB" id="5560285at2"/>
<dbReference type="RefSeq" id="WP_113955091.1">
    <property type="nucleotide sequence ID" value="NZ_QNRT01000004.1"/>
</dbReference>
<feature type="domain" description="HTH luxR-type" evidence="1">
    <location>
        <begin position="186"/>
        <end position="251"/>
    </location>
</feature>
<name>A0A395JH34_9GAMM</name>
<dbReference type="InterPro" id="IPR000792">
    <property type="entry name" value="Tscrpt_reg_LuxR_C"/>
</dbReference>
<dbReference type="PRINTS" id="PR00038">
    <property type="entry name" value="HTHLUXR"/>
</dbReference>
<dbReference type="InterPro" id="IPR029058">
    <property type="entry name" value="AB_hydrolase_fold"/>
</dbReference>
<dbReference type="SMART" id="SM00421">
    <property type="entry name" value="HTH_LUXR"/>
    <property type="match status" value="1"/>
</dbReference>
<reference evidence="2 3" key="1">
    <citation type="submission" date="2018-06" db="EMBL/GenBank/DDBJ databases">
        <title>Genomic Encyclopedia of Type Strains, Phase IV (KMG-IV): sequencing the most valuable type-strain genomes for metagenomic binning, comparative biology and taxonomic classification.</title>
        <authorList>
            <person name="Goeker M."/>
        </authorList>
    </citation>
    <scope>NUCLEOTIDE SEQUENCE [LARGE SCALE GENOMIC DNA]</scope>
    <source>
        <strain evidence="2 3">DSM 24032</strain>
    </source>
</reference>
<dbReference type="PANTHER" id="PTHR43433:SF10">
    <property type="entry name" value="AB HYDROLASE-1 DOMAIN-CONTAINING PROTEIN"/>
    <property type="match status" value="1"/>
</dbReference>
<dbReference type="AlphaFoldDB" id="A0A395JH34"/>
<evidence type="ECO:0000313" key="3">
    <source>
        <dbReference type="Proteomes" id="UP000253083"/>
    </source>
</evidence>
<accession>A0A395JH34</accession>
<dbReference type="InterPro" id="IPR050471">
    <property type="entry name" value="AB_hydrolase"/>
</dbReference>
<dbReference type="InParanoid" id="A0A395JH34"/>
<evidence type="ECO:0000313" key="2">
    <source>
        <dbReference type="EMBL" id="RBP49226.1"/>
    </source>
</evidence>
<dbReference type="EMBL" id="QNRT01000004">
    <property type="protein sequence ID" value="RBP49226.1"/>
    <property type="molecule type" value="Genomic_DNA"/>
</dbReference>
<protein>
    <submittedName>
        <fullName evidence="2">Pimeloyl-ACP methyl ester carboxylesterase</fullName>
    </submittedName>
</protein>
<dbReference type="GO" id="GO:0003677">
    <property type="term" value="F:DNA binding"/>
    <property type="evidence" value="ECO:0007669"/>
    <property type="project" value="InterPro"/>
</dbReference>
<dbReference type="Proteomes" id="UP000253083">
    <property type="component" value="Unassembled WGS sequence"/>
</dbReference>
<dbReference type="Gene3D" id="1.10.10.10">
    <property type="entry name" value="Winged helix-like DNA-binding domain superfamily/Winged helix DNA-binding domain"/>
    <property type="match status" value="1"/>
</dbReference>
<gene>
    <name evidence="2" type="ORF">DFR28_104154</name>
</gene>
<dbReference type="InterPro" id="IPR016032">
    <property type="entry name" value="Sig_transdc_resp-reg_C-effctor"/>
</dbReference>